<dbReference type="InParanoid" id="A0A251UMI8"/>
<protein>
    <submittedName>
        <fullName evidence="1">Uncharacterized protein</fullName>
    </submittedName>
</protein>
<dbReference type="EMBL" id="CM007894">
    <property type="protein sequence ID" value="OTG24269.1"/>
    <property type="molecule type" value="Genomic_DNA"/>
</dbReference>
<name>A0A251UMI8_HELAN</name>
<dbReference type="AlphaFoldDB" id="A0A251UMI8"/>
<proteinExistence type="predicted"/>
<dbReference type="Proteomes" id="UP000215914">
    <property type="component" value="Chromosome 5"/>
</dbReference>
<accession>A0A251UMI8</accession>
<evidence type="ECO:0000313" key="2">
    <source>
        <dbReference type="Proteomes" id="UP000215914"/>
    </source>
</evidence>
<evidence type="ECO:0000313" key="1">
    <source>
        <dbReference type="EMBL" id="OTG24269.1"/>
    </source>
</evidence>
<sequence length="156" mass="17540">MYLQGIKVGTAERASDRDWDYMKHGTKESKITKCNLIRFASQVRSNRVYPCFSQPLNQTCTTDRVLAAAQTSDRNSSNNGDKQKPLTLRFLSFGAQTSSEQQHGGDFNGVGCRAFVRRNKKSTSMTDLFTRKCPTIQSCLRIQSYLSKLLFALLPG</sequence>
<organism evidence="1 2">
    <name type="scientific">Helianthus annuus</name>
    <name type="common">Common sunflower</name>
    <dbReference type="NCBI Taxonomy" id="4232"/>
    <lineage>
        <taxon>Eukaryota</taxon>
        <taxon>Viridiplantae</taxon>
        <taxon>Streptophyta</taxon>
        <taxon>Embryophyta</taxon>
        <taxon>Tracheophyta</taxon>
        <taxon>Spermatophyta</taxon>
        <taxon>Magnoliopsida</taxon>
        <taxon>eudicotyledons</taxon>
        <taxon>Gunneridae</taxon>
        <taxon>Pentapetalae</taxon>
        <taxon>asterids</taxon>
        <taxon>campanulids</taxon>
        <taxon>Asterales</taxon>
        <taxon>Asteraceae</taxon>
        <taxon>Asteroideae</taxon>
        <taxon>Heliantheae alliance</taxon>
        <taxon>Heliantheae</taxon>
        <taxon>Helianthus</taxon>
    </lineage>
</organism>
<gene>
    <name evidence="1" type="ORF">HannXRQ_Chr05g0134831</name>
</gene>
<reference evidence="2" key="1">
    <citation type="journal article" date="2017" name="Nature">
        <title>The sunflower genome provides insights into oil metabolism, flowering and Asterid evolution.</title>
        <authorList>
            <person name="Badouin H."/>
            <person name="Gouzy J."/>
            <person name="Grassa C.J."/>
            <person name="Murat F."/>
            <person name="Staton S.E."/>
            <person name="Cottret L."/>
            <person name="Lelandais-Briere C."/>
            <person name="Owens G.L."/>
            <person name="Carrere S."/>
            <person name="Mayjonade B."/>
            <person name="Legrand L."/>
            <person name="Gill N."/>
            <person name="Kane N.C."/>
            <person name="Bowers J.E."/>
            <person name="Hubner S."/>
            <person name="Bellec A."/>
            <person name="Berard A."/>
            <person name="Berges H."/>
            <person name="Blanchet N."/>
            <person name="Boniface M.C."/>
            <person name="Brunel D."/>
            <person name="Catrice O."/>
            <person name="Chaidir N."/>
            <person name="Claudel C."/>
            <person name="Donnadieu C."/>
            <person name="Faraut T."/>
            <person name="Fievet G."/>
            <person name="Helmstetter N."/>
            <person name="King M."/>
            <person name="Knapp S.J."/>
            <person name="Lai Z."/>
            <person name="Le Paslier M.C."/>
            <person name="Lippi Y."/>
            <person name="Lorenzon L."/>
            <person name="Mandel J.R."/>
            <person name="Marage G."/>
            <person name="Marchand G."/>
            <person name="Marquand E."/>
            <person name="Bret-Mestries E."/>
            <person name="Morien E."/>
            <person name="Nambeesan S."/>
            <person name="Nguyen T."/>
            <person name="Pegot-Espagnet P."/>
            <person name="Pouilly N."/>
            <person name="Raftis F."/>
            <person name="Sallet E."/>
            <person name="Schiex T."/>
            <person name="Thomas J."/>
            <person name="Vandecasteele C."/>
            <person name="Vares D."/>
            <person name="Vear F."/>
            <person name="Vautrin S."/>
            <person name="Crespi M."/>
            <person name="Mangin B."/>
            <person name="Burke J.M."/>
            <person name="Salse J."/>
            <person name="Munos S."/>
            <person name="Vincourt P."/>
            <person name="Rieseberg L.H."/>
            <person name="Langlade N.B."/>
        </authorList>
    </citation>
    <scope>NUCLEOTIDE SEQUENCE [LARGE SCALE GENOMIC DNA]</scope>
    <source>
        <strain evidence="2">cv. SF193</strain>
    </source>
</reference>
<keyword evidence="2" id="KW-1185">Reference proteome</keyword>